<feature type="region of interest" description="Disordered" evidence="1">
    <location>
        <begin position="1"/>
        <end position="70"/>
    </location>
</feature>
<protein>
    <submittedName>
        <fullName evidence="2 3">Uncharacterized protein</fullName>
    </submittedName>
</protein>
<dbReference type="Proteomes" id="UP000001555">
    <property type="component" value="Unassembled WGS sequence"/>
</dbReference>
<feature type="compositionally biased region" description="Basic residues" evidence="1">
    <location>
        <begin position="225"/>
        <end position="235"/>
    </location>
</feature>
<dbReference type="EMBL" id="ABJB010484645">
    <property type="status" value="NOT_ANNOTATED_CDS"/>
    <property type="molecule type" value="Genomic_DNA"/>
</dbReference>
<dbReference type="HOGENOM" id="CLU_1078836_0_0_1"/>
<evidence type="ECO:0000313" key="4">
    <source>
        <dbReference type="Proteomes" id="UP000001555"/>
    </source>
</evidence>
<keyword evidence="4" id="KW-1185">Reference proteome</keyword>
<reference evidence="2 4" key="1">
    <citation type="submission" date="2008-03" db="EMBL/GenBank/DDBJ databases">
        <title>Annotation of Ixodes scapularis.</title>
        <authorList>
            <consortium name="Ixodes scapularis Genome Project Consortium"/>
            <person name="Caler E."/>
            <person name="Hannick L.I."/>
            <person name="Bidwell S."/>
            <person name="Joardar V."/>
            <person name="Thiagarajan M."/>
            <person name="Amedeo P."/>
            <person name="Galinsky K.J."/>
            <person name="Schobel S."/>
            <person name="Inman J."/>
            <person name="Hostetler J."/>
            <person name="Miller J."/>
            <person name="Hammond M."/>
            <person name="Megy K."/>
            <person name="Lawson D."/>
            <person name="Kodira C."/>
            <person name="Sutton G."/>
            <person name="Meyer J."/>
            <person name="Hill C.A."/>
            <person name="Birren B."/>
            <person name="Nene V."/>
            <person name="Collins F."/>
            <person name="Alarcon-Chaidez F."/>
            <person name="Wikel S."/>
            <person name="Strausberg R."/>
        </authorList>
    </citation>
    <scope>NUCLEOTIDE SEQUENCE [LARGE SCALE GENOMIC DNA]</scope>
    <source>
        <strain evidence="4">Wikel</strain>
        <strain evidence="2">Wikel colony</strain>
    </source>
</reference>
<feature type="compositionally biased region" description="Basic and acidic residues" evidence="1">
    <location>
        <begin position="186"/>
        <end position="224"/>
    </location>
</feature>
<sequence length="258" mass="27696">MGKAARRGRENWSSVPGVARPLGHRNWGRRRPPPPRCVPASAPTTLAVVGAGPRAARRRRPAAYKRRKIGAKDAISTRRSALIVGATVTDAEHVAWTAPPGPSPGAFPVSRPAVVVAAARSEFGVRPSGEEKAAVARLKAGRRGDRGKAATGRSGGKDDRATTAPRSNLRGNGRRATPGRGKRAARWGDAREWTGHRGDAARRCHHEGVRDFRSTSSRRTDARPSRVRRARRRRRGPDGVQGRAPPVGSRCCRANGSN</sequence>
<dbReference type="VEuPathDB" id="VectorBase:ISCW010780"/>
<dbReference type="InParanoid" id="B7Q7B4"/>
<dbReference type="EnsemblMetazoa" id="ISCW010780-RA">
    <property type="protein sequence ID" value="ISCW010780-PA"/>
    <property type="gene ID" value="ISCW010780"/>
</dbReference>
<evidence type="ECO:0000256" key="1">
    <source>
        <dbReference type="SAM" id="MobiDB-lite"/>
    </source>
</evidence>
<evidence type="ECO:0000313" key="3">
    <source>
        <dbReference type="EnsemblMetazoa" id="ISCW010780-PA"/>
    </source>
</evidence>
<feature type="compositionally biased region" description="Basic residues" evidence="1">
    <location>
        <begin position="22"/>
        <end position="33"/>
    </location>
</feature>
<dbReference type="VEuPathDB" id="VectorBase:ISCI010780"/>
<organism>
    <name type="scientific">Ixodes scapularis</name>
    <name type="common">Black-legged tick</name>
    <name type="synonym">Deer tick</name>
    <dbReference type="NCBI Taxonomy" id="6945"/>
    <lineage>
        <taxon>Eukaryota</taxon>
        <taxon>Metazoa</taxon>
        <taxon>Ecdysozoa</taxon>
        <taxon>Arthropoda</taxon>
        <taxon>Chelicerata</taxon>
        <taxon>Arachnida</taxon>
        <taxon>Acari</taxon>
        <taxon>Parasitiformes</taxon>
        <taxon>Ixodida</taxon>
        <taxon>Ixodoidea</taxon>
        <taxon>Ixodidae</taxon>
        <taxon>Ixodinae</taxon>
        <taxon>Ixodes</taxon>
    </lineage>
</organism>
<evidence type="ECO:0000313" key="2">
    <source>
        <dbReference type="EMBL" id="EEC14736.1"/>
    </source>
</evidence>
<reference evidence="3" key="2">
    <citation type="submission" date="2020-05" db="UniProtKB">
        <authorList>
            <consortium name="EnsemblMetazoa"/>
        </authorList>
    </citation>
    <scope>IDENTIFICATION</scope>
    <source>
        <strain evidence="3">wikel</strain>
    </source>
</reference>
<name>B7Q7B4_IXOSC</name>
<accession>B7Q7B4</accession>
<proteinExistence type="predicted"/>
<dbReference type="EMBL" id="DS873540">
    <property type="protein sequence ID" value="EEC14736.1"/>
    <property type="molecule type" value="Genomic_DNA"/>
</dbReference>
<gene>
    <name evidence="2" type="ORF">IscW_ISCW010780</name>
</gene>
<dbReference type="AlphaFoldDB" id="B7Q7B4"/>
<dbReference type="PaxDb" id="6945-B7Q7B4"/>
<feature type="region of interest" description="Disordered" evidence="1">
    <location>
        <begin position="124"/>
        <end position="258"/>
    </location>
</feature>
<feature type="compositionally biased region" description="Basic residues" evidence="1">
    <location>
        <begin position="55"/>
        <end position="69"/>
    </location>
</feature>